<name>A0ABU1HK47_9GAMM</name>
<dbReference type="RefSeq" id="WP_309723959.1">
    <property type="nucleotide sequence ID" value="NZ_JARWAM010000013.1"/>
</dbReference>
<gene>
    <name evidence="1" type="ORF">QC821_16895</name>
</gene>
<proteinExistence type="predicted"/>
<dbReference type="PROSITE" id="PS51257">
    <property type="entry name" value="PROKAR_LIPOPROTEIN"/>
    <property type="match status" value="1"/>
</dbReference>
<accession>A0ABU1HK47</accession>
<protein>
    <submittedName>
        <fullName evidence="1">Uncharacterized protein</fullName>
    </submittedName>
</protein>
<dbReference type="EMBL" id="JARWAM010000013">
    <property type="protein sequence ID" value="MDR5906960.1"/>
    <property type="molecule type" value="Genomic_DNA"/>
</dbReference>
<evidence type="ECO:0000313" key="2">
    <source>
        <dbReference type="Proteomes" id="UP001251374"/>
    </source>
</evidence>
<sequence>MKKLIAVIFGVLVFSGCAPISYMGVPEGTPSEEYARIVTAPSIIRPPIIGMLYSIGMVCVDGEVFRYSTGEVSRISEAVVSKGVHHVKLRLDRGGSAMPIAYTTLWLDAQPGHTYVAKFEVSRRQFRIWFEDEDSGEQVGGLIGSEPYIVADEKRCV</sequence>
<reference evidence="1 2" key="1">
    <citation type="submission" date="2023-04" db="EMBL/GenBank/DDBJ databases">
        <title>A long-awaited taxogenomic arrangement of the family Halomonadaceae.</title>
        <authorList>
            <person name="De La Haba R."/>
            <person name="Chuvochina M."/>
            <person name="Wittouck S."/>
            <person name="Arahal D.R."/>
            <person name="Sanchez-Porro C."/>
            <person name="Hugenholtz P."/>
            <person name="Ventosa A."/>
        </authorList>
    </citation>
    <scope>NUCLEOTIDE SEQUENCE [LARGE SCALE GENOMIC DNA]</scope>
    <source>
        <strain evidence="1 2">DSM 26770</strain>
    </source>
</reference>
<keyword evidence="2" id="KW-1185">Reference proteome</keyword>
<comment type="caution">
    <text evidence="1">The sequence shown here is derived from an EMBL/GenBank/DDBJ whole genome shotgun (WGS) entry which is preliminary data.</text>
</comment>
<dbReference type="Proteomes" id="UP001251374">
    <property type="component" value="Unassembled WGS sequence"/>
</dbReference>
<organism evidence="1 2">
    <name type="scientific">Franzmannia qiaohouensis</name>
    <dbReference type="NCBI Taxonomy" id="1329370"/>
    <lineage>
        <taxon>Bacteria</taxon>
        <taxon>Pseudomonadati</taxon>
        <taxon>Pseudomonadota</taxon>
        <taxon>Gammaproteobacteria</taxon>
        <taxon>Oceanospirillales</taxon>
        <taxon>Halomonadaceae</taxon>
        <taxon>Franzmannia</taxon>
    </lineage>
</organism>
<evidence type="ECO:0000313" key="1">
    <source>
        <dbReference type="EMBL" id="MDR5906960.1"/>
    </source>
</evidence>